<dbReference type="InterPro" id="IPR012891">
    <property type="entry name" value="GCK_dom"/>
</dbReference>
<evidence type="ECO:0000256" key="1">
    <source>
        <dbReference type="SAM" id="Coils"/>
    </source>
</evidence>
<dbReference type="EMBL" id="PSQE01000004">
    <property type="protein sequence ID" value="RHN62001.1"/>
    <property type="molecule type" value="Genomic_DNA"/>
</dbReference>
<feature type="region of interest" description="Disordered" evidence="2">
    <location>
        <begin position="121"/>
        <end position="176"/>
    </location>
</feature>
<dbReference type="EnsemblPlants" id="KEH30789">
    <property type="protein sequence ID" value="KEH30789"/>
    <property type="gene ID" value="MTR_4g082300"/>
</dbReference>
<feature type="compositionally biased region" description="Acidic residues" evidence="2">
    <location>
        <begin position="30"/>
        <end position="45"/>
    </location>
</feature>
<keyword evidence="1" id="KW-0175">Coiled coil</keyword>
<feature type="region of interest" description="Disordered" evidence="2">
    <location>
        <begin position="1"/>
        <end position="45"/>
    </location>
</feature>
<dbReference type="Pfam" id="PF07802">
    <property type="entry name" value="GCK"/>
    <property type="match status" value="3"/>
</dbReference>
<gene>
    <name evidence="6" type="primary">25492965</name>
    <name evidence="4" type="ordered locus">MTR_4g082300</name>
    <name evidence="5" type="ORF">MtrunA17_Chr4g0042691</name>
</gene>
<sequence length="357" mass="40061">MSTPPNPSENPKSDAKPSDPLRDQPPPESPEPETAAEGEEEEEEGECGFCLFMKGGGCKDTFINWEDCVKEAEDKNEDLVEKCAEVTAKLKQCMDEHSDYYEPILRAEKHAEEQVTIELEKEKQDLAAAAAENQQEAPSNQKDRELESTSISTPSKQAEKEQPAPEAPKAENKEEEGDCGFCLFIKGDSCRDTLVEWENCVKEAKEKKEDLAEKCSGVTTRLLQCMDSNSDYCKPIIKTEKRVEEQAPSHSNQIDRELEAPKAENGEEEEGECGFCVFMKGGGCRDTFVDWENCMDEAEKNKEDVVEKCSQVTDLLKQCMDSHSDYYGPILMAEKHIEEQAAIDLEKEKLDSVTSNK</sequence>
<evidence type="ECO:0000313" key="5">
    <source>
        <dbReference type="EMBL" id="RHN62001.1"/>
    </source>
</evidence>
<feature type="compositionally biased region" description="Basic and acidic residues" evidence="2">
    <location>
        <begin position="11"/>
        <end position="22"/>
    </location>
</feature>
<keyword evidence="7" id="KW-1185">Reference proteome</keyword>
<reference evidence="4 7" key="2">
    <citation type="journal article" date="2014" name="BMC Genomics">
        <title>An improved genome release (version Mt4.0) for the model legume Medicago truncatula.</title>
        <authorList>
            <person name="Tang H."/>
            <person name="Krishnakumar V."/>
            <person name="Bidwell S."/>
            <person name="Rosen B."/>
            <person name="Chan A."/>
            <person name="Zhou S."/>
            <person name="Gentzbittel L."/>
            <person name="Childs K.L."/>
            <person name="Yandell M."/>
            <person name="Gundlach H."/>
            <person name="Mayer K.F."/>
            <person name="Schwartz D.C."/>
            <person name="Town C.D."/>
        </authorList>
    </citation>
    <scope>GENOME REANNOTATION</scope>
    <source>
        <strain evidence="4">A17</strain>
        <strain evidence="6 7">cv. Jemalong A17</strain>
    </source>
</reference>
<evidence type="ECO:0000313" key="4">
    <source>
        <dbReference type="EMBL" id="KEH30789.1"/>
    </source>
</evidence>
<dbReference type="AlphaFoldDB" id="A0A072ULX9"/>
<dbReference type="PANTHER" id="PTHR34357">
    <property type="entry name" value="F7A19.14 PROTEIN-RELATED"/>
    <property type="match status" value="1"/>
</dbReference>
<evidence type="ECO:0000256" key="2">
    <source>
        <dbReference type="SAM" id="MobiDB-lite"/>
    </source>
</evidence>
<dbReference type="Proteomes" id="UP000265566">
    <property type="component" value="Chromosome 4"/>
</dbReference>
<dbReference type="EMBL" id="CM001220">
    <property type="protein sequence ID" value="KEH30789.1"/>
    <property type="molecule type" value="Genomic_DNA"/>
</dbReference>
<feature type="region of interest" description="Disordered" evidence="2">
    <location>
        <begin position="243"/>
        <end position="266"/>
    </location>
</feature>
<dbReference type="SMART" id="SM01227">
    <property type="entry name" value="GCK"/>
    <property type="match status" value="3"/>
</dbReference>
<dbReference type="PANTHER" id="PTHR34357:SF2">
    <property type="entry name" value="F26F24.3-RELATED"/>
    <property type="match status" value="1"/>
</dbReference>
<dbReference type="Proteomes" id="UP000002051">
    <property type="component" value="Chromosome 4"/>
</dbReference>
<feature type="domain" description="GCK" evidence="3">
    <location>
        <begin position="177"/>
        <end position="251"/>
    </location>
</feature>
<name>A0A072ULX9_MEDTR</name>
<dbReference type="ExpressionAtlas" id="A0A072ULX9">
    <property type="expression patterns" value="differential"/>
</dbReference>
<accession>A0A072ULX9</accession>
<evidence type="ECO:0000313" key="6">
    <source>
        <dbReference type="EnsemblPlants" id="KEH30789"/>
    </source>
</evidence>
<organism evidence="4 7">
    <name type="scientific">Medicago truncatula</name>
    <name type="common">Barrel medic</name>
    <name type="synonym">Medicago tribuloides</name>
    <dbReference type="NCBI Taxonomy" id="3880"/>
    <lineage>
        <taxon>Eukaryota</taxon>
        <taxon>Viridiplantae</taxon>
        <taxon>Streptophyta</taxon>
        <taxon>Embryophyta</taxon>
        <taxon>Tracheophyta</taxon>
        <taxon>Spermatophyta</taxon>
        <taxon>Magnoliopsida</taxon>
        <taxon>eudicotyledons</taxon>
        <taxon>Gunneridae</taxon>
        <taxon>Pentapetalae</taxon>
        <taxon>rosids</taxon>
        <taxon>fabids</taxon>
        <taxon>Fabales</taxon>
        <taxon>Fabaceae</taxon>
        <taxon>Papilionoideae</taxon>
        <taxon>50 kb inversion clade</taxon>
        <taxon>NPAAA clade</taxon>
        <taxon>Hologalegina</taxon>
        <taxon>IRL clade</taxon>
        <taxon>Trifolieae</taxon>
        <taxon>Medicago</taxon>
    </lineage>
</organism>
<evidence type="ECO:0000313" key="8">
    <source>
        <dbReference type="Proteomes" id="UP000265566"/>
    </source>
</evidence>
<reference evidence="4 7" key="1">
    <citation type="journal article" date="2011" name="Nature">
        <title>The Medicago genome provides insight into the evolution of rhizobial symbioses.</title>
        <authorList>
            <person name="Young N.D."/>
            <person name="Debelle F."/>
            <person name="Oldroyd G.E."/>
            <person name="Geurts R."/>
            <person name="Cannon S.B."/>
            <person name="Udvardi M.K."/>
            <person name="Benedito V.A."/>
            <person name="Mayer K.F."/>
            <person name="Gouzy J."/>
            <person name="Schoof H."/>
            <person name="Van de Peer Y."/>
            <person name="Proost S."/>
            <person name="Cook D.R."/>
            <person name="Meyers B.C."/>
            <person name="Spannagl M."/>
            <person name="Cheung F."/>
            <person name="De Mita S."/>
            <person name="Krishnakumar V."/>
            <person name="Gundlach H."/>
            <person name="Zhou S."/>
            <person name="Mudge J."/>
            <person name="Bharti A.K."/>
            <person name="Murray J.D."/>
            <person name="Naoumkina M.A."/>
            <person name="Rosen B."/>
            <person name="Silverstein K.A."/>
            <person name="Tang H."/>
            <person name="Rombauts S."/>
            <person name="Zhao P.X."/>
            <person name="Zhou P."/>
            <person name="Barbe V."/>
            <person name="Bardou P."/>
            <person name="Bechner M."/>
            <person name="Bellec A."/>
            <person name="Berger A."/>
            <person name="Berges H."/>
            <person name="Bidwell S."/>
            <person name="Bisseling T."/>
            <person name="Choisne N."/>
            <person name="Couloux A."/>
            <person name="Denny R."/>
            <person name="Deshpande S."/>
            <person name="Dai X."/>
            <person name="Doyle J.J."/>
            <person name="Dudez A.M."/>
            <person name="Farmer A.D."/>
            <person name="Fouteau S."/>
            <person name="Franken C."/>
            <person name="Gibelin C."/>
            <person name="Gish J."/>
            <person name="Goldstein S."/>
            <person name="Gonzalez A.J."/>
            <person name="Green P.J."/>
            <person name="Hallab A."/>
            <person name="Hartog M."/>
            <person name="Hua A."/>
            <person name="Humphray S.J."/>
            <person name="Jeong D.H."/>
            <person name="Jing Y."/>
            <person name="Jocker A."/>
            <person name="Kenton S.M."/>
            <person name="Kim D.J."/>
            <person name="Klee K."/>
            <person name="Lai H."/>
            <person name="Lang C."/>
            <person name="Lin S."/>
            <person name="Macmil S.L."/>
            <person name="Magdelenat G."/>
            <person name="Matthews L."/>
            <person name="McCorrison J."/>
            <person name="Monaghan E.L."/>
            <person name="Mun J.H."/>
            <person name="Najar F.Z."/>
            <person name="Nicholson C."/>
            <person name="Noirot C."/>
            <person name="O'Bleness M."/>
            <person name="Paule C.R."/>
            <person name="Poulain J."/>
            <person name="Prion F."/>
            <person name="Qin B."/>
            <person name="Qu C."/>
            <person name="Retzel E.F."/>
            <person name="Riddle C."/>
            <person name="Sallet E."/>
            <person name="Samain S."/>
            <person name="Samson N."/>
            <person name="Sanders I."/>
            <person name="Saurat O."/>
            <person name="Scarpelli C."/>
            <person name="Schiex T."/>
            <person name="Segurens B."/>
            <person name="Severin A.J."/>
            <person name="Sherrier D.J."/>
            <person name="Shi R."/>
            <person name="Sims S."/>
            <person name="Singer S.R."/>
            <person name="Sinharoy S."/>
            <person name="Sterck L."/>
            <person name="Viollet A."/>
            <person name="Wang B.B."/>
            <person name="Wang K."/>
            <person name="Wang M."/>
            <person name="Wang X."/>
            <person name="Warfsmann J."/>
            <person name="Weissenbach J."/>
            <person name="White D.D."/>
            <person name="White J.D."/>
            <person name="Wiley G.B."/>
            <person name="Wincker P."/>
            <person name="Xing Y."/>
            <person name="Yang L."/>
            <person name="Yao Z."/>
            <person name="Ying F."/>
            <person name="Zhai J."/>
            <person name="Zhou L."/>
            <person name="Zuber A."/>
            <person name="Denarie J."/>
            <person name="Dixon R.A."/>
            <person name="May G.D."/>
            <person name="Schwartz D.C."/>
            <person name="Rogers J."/>
            <person name="Quetier F."/>
            <person name="Town C.D."/>
            <person name="Roe B.A."/>
        </authorList>
    </citation>
    <scope>NUCLEOTIDE SEQUENCE [LARGE SCALE GENOMIC DNA]</scope>
    <source>
        <strain evidence="4">A17</strain>
        <strain evidence="6 7">cv. Jemalong A17</strain>
    </source>
</reference>
<feature type="coiled-coil region" evidence="1">
    <location>
        <begin position="194"/>
        <end position="221"/>
    </location>
</feature>
<feature type="compositionally biased region" description="Basic and acidic residues" evidence="2">
    <location>
        <begin position="243"/>
        <end position="265"/>
    </location>
</feature>
<evidence type="ECO:0000259" key="3">
    <source>
        <dbReference type="SMART" id="SM01227"/>
    </source>
</evidence>
<proteinExistence type="predicted"/>
<protein>
    <submittedName>
        <fullName evidence="4">GCK domain protein</fullName>
    </submittedName>
</protein>
<dbReference type="KEGG" id="mtr:25492965"/>
<feature type="compositionally biased region" description="Low complexity" evidence="2">
    <location>
        <begin position="126"/>
        <end position="137"/>
    </location>
</feature>
<dbReference type="Gramene" id="rna24521">
    <property type="protein sequence ID" value="RHN62001.1"/>
    <property type="gene ID" value="gene24521"/>
</dbReference>
<evidence type="ECO:0000313" key="7">
    <source>
        <dbReference type="Proteomes" id="UP000002051"/>
    </source>
</evidence>
<dbReference type="OrthoDB" id="2148418at2759"/>
<reference evidence="6" key="3">
    <citation type="submission" date="2015-04" db="UniProtKB">
        <authorList>
            <consortium name="EnsemblPlants"/>
        </authorList>
    </citation>
    <scope>IDENTIFICATION</scope>
    <source>
        <strain evidence="6">cv. Jemalong A17</strain>
    </source>
</reference>
<feature type="compositionally biased region" description="Basic and acidic residues" evidence="2">
    <location>
        <begin position="157"/>
        <end position="172"/>
    </location>
</feature>
<dbReference type="Gene3D" id="1.10.287.2900">
    <property type="match status" value="2"/>
</dbReference>
<reference evidence="8" key="4">
    <citation type="journal article" date="2018" name="Nat. Plants">
        <title>Whole-genome landscape of Medicago truncatula symbiotic genes.</title>
        <authorList>
            <person name="Pecrix Y."/>
            <person name="Staton S.E."/>
            <person name="Sallet E."/>
            <person name="Lelandais-Briere C."/>
            <person name="Moreau S."/>
            <person name="Carrere S."/>
            <person name="Blein T."/>
            <person name="Jardinaud M.F."/>
            <person name="Latrasse D."/>
            <person name="Zouine M."/>
            <person name="Zahm M."/>
            <person name="Kreplak J."/>
            <person name="Mayjonade B."/>
            <person name="Satge C."/>
            <person name="Perez M."/>
            <person name="Cauet S."/>
            <person name="Marande W."/>
            <person name="Chantry-Darmon C."/>
            <person name="Lopez-Roques C."/>
            <person name="Bouchez O."/>
            <person name="Berard A."/>
            <person name="Debelle F."/>
            <person name="Munos S."/>
            <person name="Bendahmane A."/>
            <person name="Berges H."/>
            <person name="Niebel A."/>
            <person name="Buitink J."/>
            <person name="Frugier F."/>
            <person name="Benhamed M."/>
            <person name="Crespi M."/>
            <person name="Gouzy J."/>
            <person name="Gamas P."/>
        </authorList>
    </citation>
    <scope>NUCLEOTIDE SEQUENCE [LARGE SCALE GENOMIC DNA]</scope>
    <source>
        <strain evidence="8">cv. Jemalong A17</strain>
    </source>
</reference>
<reference evidence="5" key="5">
    <citation type="journal article" date="2018" name="Nat. Plants">
        <title>Whole-genome landscape of Medicago truncatula symbiotic genes.</title>
        <authorList>
            <person name="Pecrix Y."/>
            <person name="Gamas P."/>
            <person name="Carrere S."/>
        </authorList>
    </citation>
    <scope>NUCLEOTIDE SEQUENCE</scope>
    <source>
        <tissue evidence="5">Leaves</tissue>
    </source>
</reference>
<feature type="domain" description="GCK" evidence="3">
    <location>
        <begin position="271"/>
        <end position="345"/>
    </location>
</feature>
<feature type="domain" description="GCK" evidence="3">
    <location>
        <begin position="45"/>
        <end position="119"/>
    </location>
</feature>